<keyword evidence="11" id="KW-1185">Reference proteome</keyword>
<dbReference type="InterPro" id="IPR023997">
    <property type="entry name" value="TonB-dep_OMP_SusC/RagA_CS"/>
</dbReference>
<evidence type="ECO:0000256" key="6">
    <source>
        <dbReference type="ARBA" id="ARBA00023136"/>
    </source>
</evidence>
<evidence type="ECO:0000256" key="5">
    <source>
        <dbReference type="ARBA" id="ARBA00022729"/>
    </source>
</evidence>
<dbReference type="Proteomes" id="UP000533637">
    <property type="component" value="Unassembled WGS sequence"/>
</dbReference>
<evidence type="ECO:0000256" key="2">
    <source>
        <dbReference type="ARBA" id="ARBA00022448"/>
    </source>
</evidence>
<dbReference type="PROSITE" id="PS52016">
    <property type="entry name" value="TONB_DEPENDENT_REC_3"/>
    <property type="match status" value="1"/>
</dbReference>
<evidence type="ECO:0000259" key="9">
    <source>
        <dbReference type="Pfam" id="PF07715"/>
    </source>
</evidence>
<reference evidence="10 11" key="1">
    <citation type="submission" date="2020-08" db="EMBL/GenBank/DDBJ databases">
        <title>Genomic Encyclopedia of Type Strains, Phase IV (KMG-IV): sequencing the most valuable type-strain genomes for metagenomic binning, comparative biology and taxonomic classification.</title>
        <authorList>
            <person name="Goeker M."/>
        </authorList>
    </citation>
    <scope>NUCLEOTIDE SEQUENCE [LARGE SCALE GENOMIC DNA]</scope>
    <source>
        <strain evidence="10 11">DSM 102983</strain>
    </source>
</reference>
<keyword evidence="3 8" id="KW-1134">Transmembrane beta strand</keyword>
<evidence type="ECO:0000256" key="1">
    <source>
        <dbReference type="ARBA" id="ARBA00004571"/>
    </source>
</evidence>
<dbReference type="InterPro" id="IPR012910">
    <property type="entry name" value="Plug_dom"/>
</dbReference>
<dbReference type="RefSeq" id="WP_183668151.1">
    <property type="nucleotide sequence ID" value="NZ_BMPB01000006.1"/>
</dbReference>
<keyword evidence="6 8" id="KW-0472">Membrane</keyword>
<evidence type="ECO:0000313" key="11">
    <source>
        <dbReference type="Proteomes" id="UP000533637"/>
    </source>
</evidence>
<dbReference type="InterPro" id="IPR039426">
    <property type="entry name" value="TonB-dep_rcpt-like"/>
</dbReference>
<proteinExistence type="inferred from homology"/>
<dbReference type="NCBIfam" id="TIGR04056">
    <property type="entry name" value="OMP_RagA_SusC"/>
    <property type="match status" value="1"/>
</dbReference>
<dbReference type="Gene3D" id="2.170.130.10">
    <property type="entry name" value="TonB-dependent receptor, plug domain"/>
    <property type="match status" value="1"/>
</dbReference>
<keyword evidence="2 8" id="KW-0813">Transport</keyword>
<name>A0ABR6KF81_9BACT</name>
<dbReference type="PANTHER" id="PTHR30069:SF29">
    <property type="entry name" value="HEMOGLOBIN AND HEMOGLOBIN-HAPTOGLOBIN-BINDING PROTEIN 1-RELATED"/>
    <property type="match status" value="1"/>
</dbReference>
<keyword evidence="4 8" id="KW-0812">Transmembrane</keyword>
<keyword evidence="7 8" id="KW-0998">Cell outer membrane</keyword>
<evidence type="ECO:0000256" key="4">
    <source>
        <dbReference type="ARBA" id="ARBA00022692"/>
    </source>
</evidence>
<protein>
    <submittedName>
        <fullName evidence="10">TonB-linked SusC/RagA family outer membrane protein</fullName>
    </submittedName>
</protein>
<comment type="similarity">
    <text evidence="8">Belongs to the TonB-dependent receptor family.</text>
</comment>
<dbReference type="NCBIfam" id="TIGR04057">
    <property type="entry name" value="SusC_RagA_signa"/>
    <property type="match status" value="1"/>
</dbReference>
<comment type="subcellular location">
    <subcellularLocation>
        <location evidence="1 8">Cell outer membrane</location>
        <topology evidence="1 8">Multi-pass membrane protein</topology>
    </subcellularLocation>
</comment>
<keyword evidence="5" id="KW-0732">Signal</keyword>
<evidence type="ECO:0000256" key="3">
    <source>
        <dbReference type="ARBA" id="ARBA00022452"/>
    </source>
</evidence>
<dbReference type="SUPFAM" id="SSF56935">
    <property type="entry name" value="Porins"/>
    <property type="match status" value="1"/>
</dbReference>
<dbReference type="PANTHER" id="PTHR30069">
    <property type="entry name" value="TONB-DEPENDENT OUTER MEMBRANE RECEPTOR"/>
    <property type="match status" value="1"/>
</dbReference>
<dbReference type="InterPro" id="IPR008969">
    <property type="entry name" value="CarboxyPept-like_regulatory"/>
</dbReference>
<dbReference type="EMBL" id="JACHOC010000001">
    <property type="protein sequence ID" value="MBB4620152.1"/>
    <property type="molecule type" value="Genomic_DNA"/>
</dbReference>
<gene>
    <name evidence="10" type="ORF">GGQ57_000026</name>
</gene>
<comment type="caution">
    <text evidence="10">The sequence shown here is derived from an EMBL/GenBank/DDBJ whole genome shotgun (WGS) entry which is preliminary data.</text>
</comment>
<evidence type="ECO:0000313" key="10">
    <source>
        <dbReference type="EMBL" id="MBB4620152.1"/>
    </source>
</evidence>
<dbReference type="InterPro" id="IPR036942">
    <property type="entry name" value="Beta-barrel_TonB_sf"/>
</dbReference>
<dbReference type="Pfam" id="PF07715">
    <property type="entry name" value="Plug"/>
    <property type="match status" value="1"/>
</dbReference>
<dbReference type="InterPro" id="IPR037066">
    <property type="entry name" value="Plug_dom_sf"/>
</dbReference>
<dbReference type="Gene3D" id="2.60.40.1120">
    <property type="entry name" value="Carboxypeptidase-like, regulatory domain"/>
    <property type="match status" value="1"/>
</dbReference>
<organism evidence="10 11">
    <name type="scientific">Parabacteroides faecis</name>
    <dbReference type="NCBI Taxonomy" id="1217282"/>
    <lineage>
        <taxon>Bacteria</taxon>
        <taxon>Pseudomonadati</taxon>
        <taxon>Bacteroidota</taxon>
        <taxon>Bacteroidia</taxon>
        <taxon>Bacteroidales</taxon>
        <taxon>Tannerellaceae</taxon>
        <taxon>Parabacteroides</taxon>
    </lineage>
</organism>
<dbReference type="InterPro" id="IPR023996">
    <property type="entry name" value="TonB-dep_OMP_SusC/RagA"/>
</dbReference>
<dbReference type="Pfam" id="PF13715">
    <property type="entry name" value="CarbopepD_reg_2"/>
    <property type="match status" value="1"/>
</dbReference>
<sequence length="1085" mass="121120">MKLENVTLPRLFQEIEKQSTYRFSYRDADLTGKEPVTVSVKEQSLKSLLTGILSKRNLQYQVSGNKILITVSSTQSPKLTGKKEVSGVVVDDKGEPIIGANIIEKGTTNGIMTDANGIFSLTVTAGAQIQVSYIGYLSQEINVGNKSDFQIILKEDLHTLEEVVVVGYGTRQKSTLTGSVSSVKGTEIMKSPTANISSAFAGRLPGVVVNSRSGEPGGDDASILVRGRGTTGDSSPLILIDGVERPGLGQLNPNDIESVNVLKDSEAAIYGSRASNGVIVVTTKRGVKGKPTINFSYNQTFAQPTRNPKMADAYTFASVANEIRVREHADPNTQPVMAYTPEEMEKFRVGTEPGYTSTNFFDEMIRNWTPQHRTNLSISGGGDRVNYFLSLGELKQNGQFEGSTIKYNQYNIRSNIDVKVAHGLTASLDVAGQYDSRHSPYYSAYELISHIFLYAPQWQLYWPGTDHLQPLRGDQNIVNMVNDNAGWHEIKNNKFEGNLSLKWEVPWVKGLALTARGSYDARFQYWKTFQTPSYVYNKDEATGEYIKRLDGMGPAKASLQDRSDMPSSIYLLLKADYSHSFGDHNLDVMLGYEQTQTKGYYLSASKPEFESTSLPILNVGGTDKTKWGIEGYGSEFARQNYFGRLNYDYKGKYILQGTLRVDGSSNFPKNNRFGYFPSFSAAWRLSEEAFMKNMDWLNNLKVRASWGMMGNDKIDNFQYLMTYSYGNNYVVNNMDVQGIYETRVPNPNVTWETSKTWDVGLDANLWNGKLGVEFDYFRSMRDDILGKRNATVPGYTGITLPDENIASVLNRGFELVLTHYNTAGDFTYSISGNLAFARNEVKFIDEAPAAEPYQVKTGNPYGSELYYDAIGIFKDEEHLASYPHLSNAGPGDLIFRDTNGDGVINEKDQILITKTDIPEMTFGLTGTVQYKGFDLSVLLQGQERCNVPMVKGKGNIYSNFFSTMSDTWGGFLQWRADGRWIPGADNSNATMPRANSANANVNSGYNTHWIRNGGFLRLKNLEIGYTLPKPIVNKMGLSDIRISASGNNLFLIYDSMRDLGYDPETNDYWYYSIQRTINFGINVTF</sequence>
<evidence type="ECO:0000256" key="7">
    <source>
        <dbReference type="ARBA" id="ARBA00023237"/>
    </source>
</evidence>
<dbReference type="Gene3D" id="2.40.170.20">
    <property type="entry name" value="TonB-dependent receptor, beta-barrel domain"/>
    <property type="match status" value="1"/>
</dbReference>
<dbReference type="SUPFAM" id="SSF49464">
    <property type="entry name" value="Carboxypeptidase regulatory domain-like"/>
    <property type="match status" value="1"/>
</dbReference>
<evidence type="ECO:0000256" key="8">
    <source>
        <dbReference type="PROSITE-ProRule" id="PRU01360"/>
    </source>
</evidence>
<accession>A0ABR6KF81</accession>
<feature type="domain" description="TonB-dependent receptor plug" evidence="9">
    <location>
        <begin position="173"/>
        <end position="278"/>
    </location>
</feature>